<dbReference type="RefSeq" id="XP_023436232.1">
    <property type="nucleotide sequence ID" value="XM_023568956.1"/>
</dbReference>
<dbReference type="VEuPathDB" id="FungiDB:FFUJ_09172"/>
<accession>S0EHA1</accession>
<dbReference type="HOGENOM" id="CLU_650749_0_0_1"/>
<dbReference type="Pfam" id="PF06985">
    <property type="entry name" value="HET"/>
    <property type="match status" value="1"/>
</dbReference>
<evidence type="ECO:0000313" key="2">
    <source>
        <dbReference type="EMBL" id="CCT74154.1"/>
    </source>
</evidence>
<proteinExistence type="predicted"/>
<dbReference type="AlphaFoldDB" id="S0EHA1"/>
<sequence length="461" mass="52567">MDRLPPSSYPQSHPLVPYLQAPEYDDQGFEGFPLRQGYDTDKILLGDYSGHSLHEIEAFSQSWLFFGLLSQVLDCTITQTDFIMENEKHGQVLTTRLFPLLRDARRDREETWLFDKKQTWYNSCFAAVKKARSYISQLATTAYRQGTSMVFALKSNSPYPSCTLTYETAHMMSSGIPVRPILAEGDIMANYVLVDKMLSDGWCESHAHMLASQMDAAAMYYIGTLGPPMVKKDHIRCSNEKCEADQVIESEYVTSHRTKDCNCEHIGPDMGKVTECLGNERFPYIELTVQRNQLSGTPKTGNSSTIRMKVVPFEVGKHYIALSHVWSGGLGNPHGNTLPKCQLIWIHEKIAALPHDLERNDDTVSFWMDTLCVPLQPESARRGAIRFMHRTYAKATAVLVLDQELLLSTMQWVNEEQLMKVAGSSWLRRLWTYQEGTLAPSIFFQFMERAVSIEDLWNPIY</sequence>
<gene>
    <name evidence="2" type="ORF">FFUJ_09172</name>
</gene>
<dbReference type="PANTHER" id="PTHR39596:SF2">
    <property type="entry name" value="HET DOMAIN PROTEIN (AFU_ORTHOLOGUE AFUA_1G17550)-RELATED"/>
    <property type="match status" value="1"/>
</dbReference>
<name>S0EHA1_GIBF5</name>
<dbReference type="PANTHER" id="PTHR39596">
    <property type="match status" value="1"/>
</dbReference>
<dbReference type="GeneID" id="35402641"/>
<feature type="domain" description="Heterokaryon incompatibility" evidence="1">
    <location>
        <begin position="319"/>
        <end position="401"/>
    </location>
</feature>
<keyword evidence="3" id="KW-1185">Reference proteome</keyword>
<dbReference type="InterPro" id="IPR010730">
    <property type="entry name" value="HET"/>
</dbReference>
<evidence type="ECO:0000259" key="1">
    <source>
        <dbReference type="Pfam" id="PF06985"/>
    </source>
</evidence>
<reference evidence="3" key="1">
    <citation type="journal article" date="2013" name="PLoS Pathog.">
        <title>Deciphering the cryptic genome: genome-wide analyses of the rice pathogen Fusarium fujikuroi reveal complex regulation of secondary metabolism and novel metabolites.</title>
        <authorList>
            <person name="Wiemann P."/>
            <person name="Sieber C.M."/>
            <person name="von Bargen K.W."/>
            <person name="Studt L."/>
            <person name="Niehaus E.M."/>
            <person name="Espino J.J."/>
            <person name="Huss K."/>
            <person name="Michielse C.B."/>
            <person name="Albermann S."/>
            <person name="Wagner D."/>
            <person name="Bergner S.V."/>
            <person name="Connolly L.R."/>
            <person name="Fischer A."/>
            <person name="Reuter G."/>
            <person name="Kleigrewe K."/>
            <person name="Bald T."/>
            <person name="Wingfield B.D."/>
            <person name="Ophir R."/>
            <person name="Freeman S."/>
            <person name="Hippler M."/>
            <person name="Smith K.M."/>
            <person name="Brown D.W."/>
            <person name="Proctor R.H."/>
            <person name="Munsterkotter M."/>
            <person name="Freitag M."/>
            <person name="Humpf H.U."/>
            <person name="Guldener U."/>
            <person name="Tudzynski B."/>
        </authorList>
    </citation>
    <scope>NUCLEOTIDE SEQUENCE [LARGE SCALE GENOMIC DNA]</scope>
    <source>
        <strain evidence="3">CBS 195.34 / IMI 58289 / NRRL A-6831</strain>
    </source>
</reference>
<dbReference type="EMBL" id="HF679031">
    <property type="protein sequence ID" value="CCT74154.1"/>
    <property type="molecule type" value="Genomic_DNA"/>
</dbReference>
<protein>
    <recommendedName>
        <fullName evidence="1">Heterokaryon incompatibility domain-containing protein</fullName>
    </recommendedName>
</protein>
<dbReference type="STRING" id="1279085.S0EHA1"/>
<dbReference type="Proteomes" id="UP000016800">
    <property type="component" value="Chromosome IX"/>
</dbReference>
<evidence type="ECO:0000313" key="3">
    <source>
        <dbReference type="Proteomes" id="UP000016800"/>
    </source>
</evidence>
<organism evidence="2 3">
    <name type="scientific">Gibberella fujikuroi (strain CBS 195.34 / IMI 58289 / NRRL A-6831)</name>
    <name type="common">Bakanae and foot rot disease fungus</name>
    <name type="synonym">Fusarium fujikuroi</name>
    <dbReference type="NCBI Taxonomy" id="1279085"/>
    <lineage>
        <taxon>Eukaryota</taxon>
        <taxon>Fungi</taxon>
        <taxon>Dikarya</taxon>
        <taxon>Ascomycota</taxon>
        <taxon>Pezizomycotina</taxon>
        <taxon>Sordariomycetes</taxon>
        <taxon>Hypocreomycetidae</taxon>
        <taxon>Hypocreales</taxon>
        <taxon>Nectriaceae</taxon>
        <taxon>Fusarium</taxon>
        <taxon>Fusarium fujikuroi species complex</taxon>
    </lineage>
</organism>